<evidence type="ECO:0000259" key="1">
    <source>
        <dbReference type="PROSITE" id="PS50943"/>
    </source>
</evidence>
<dbReference type="InterPro" id="IPR013435">
    <property type="entry name" value="Mobile_mystery_prot_A"/>
</dbReference>
<dbReference type="InterPro" id="IPR010982">
    <property type="entry name" value="Lambda_DNA-bd_dom_sf"/>
</dbReference>
<dbReference type="CDD" id="cd00093">
    <property type="entry name" value="HTH_XRE"/>
    <property type="match status" value="1"/>
</dbReference>
<dbReference type="Proteomes" id="UP000197003">
    <property type="component" value="Chromosome"/>
</dbReference>
<dbReference type="Pfam" id="PF01381">
    <property type="entry name" value="HTH_3"/>
    <property type="match status" value="1"/>
</dbReference>
<dbReference type="NCBIfam" id="TIGR02612">
    <property type="entry name" value="mob_myst_A"/>
    <property type="match status" value="1"/>
</dbReference>
<gene>
    <name evidence="2" type="ORF">B9G79_10450</name>
</gene>
<dbReference type="SUPFAM" id="SSF47413">
    <property type="entry name" value="lambda repressor-like DNA-binding domains"/>
    <property type="match status" value="1"/>
</dbReference>
<evidence type="ECO:0000313" key="3">
    <source>
        <dbReference type="Proteomes" id="UP000197003"/>
    </source>
</evidence>
<proteinExistence type="predicted"/>
<dbReference type="AlphaFoldDB" id="A0A1Z3N918"/>
<protein>
    <submittedName>
        <fullName evidence="2">Transcriptional regulator</fullName>
    </submittedName>
</protein>
<evidence type="ECO:0000313" key="2">
    <source>
        <dbReference type="EMBL" id="ASD63959.1"/>
    </source>
</evidence>
<dbReference type="SMART" id="SM00530">
    <property type="entry name" value="HTH_XRE"/>
    <property type="match status" value="1"/>
</dbReference>
<dbReference type="Gene3D" id="1.10.260.40">
    <property type="entry name" value="lambda repressor-like DNA-binding domains"/>
    <property type="match status" value="1"/>
</dbReference>
<dbReference type="GO" id="GO:0003677">
    <property type="term" value="F:DNA binding"/>
    <property type="evidence" value="ECO:0007669"/>
    <property type="project" value="InterPro"/>
</dbReference>
<dbReference type="InterPro" id="IPR001387">
    <property type="entry name" value="Cro/C1-type_HTH"/>
</dbReference>
<reference evidence="2 3" key="1">
    <citation type="submission" date="2017-04" db="EMBL/GenBank/DDBJ databases">
        <title>Whole genome sequence of Bdellovibrio bacteriovorus strain SSB218315.</title>
        <authorList>
            <person name="Oyedara O."/>
            <person name="Rodriguez-Perez M.A."/>
        </authorList>
    </citation>
    <scope>NUCLEOTIDE SEQUENCE [LARGE SCALE GENOMIC DNA]</scope>
    <source>
        <strain evidence="2 3">SSB218315</strain>
    </source>
</reference>
<dbReference type="RefSeq" id="WP_088565459.1">
    <property type="nucleotide sequence ID" value="NZ_CP020946.1"/>
</dbReference>
<organism evidence="2 3">
    <name type="scientific">Bdellovibrio bacteriovorus</name>
    <dbReference type="NCBI Taxonomy" id="959"/>
    <lineage>
        <taxon>Bacteria</taxon>
        <taxon>Pseudomonadati</taxon>
        <taxon>Bdellovibrionota</taxon>
        <taxon>Bdellovibrionia</taxon>
        <taxon>Bdellovibrionales</taxon>
        <taxon>Pseudobdellovibrionaceae</taxon>
        <taxon>Bdellovibrio</taxon>
    </lineage>
</organism>
<dbReference type="OrthoDB" id="9785949at2"/>
<dbReference type="PROSITE" id="PS50943">
    <property type="entry name" value="HTH_CROC1"/>
    <property type="match status" value="1"/>
</dbReference>
<name>A0A1Z3N918_BDEBC</name>
<feature type="domain" description="HTH cro/C1-type" evidence="1">
    <location>
        <begin position="34"/>
        <end position="90"/>
    </location>
</feature>
<accession>A0A1Z3N918</accession>
<sequence length="156" mass="17579">MKSKTAKLRRAQLDRQFAAAQEVRALKAPKTGWVREIRTALGMSMNDLATRLGVIKQRIEGLEKNEVAGTVTLESLRKAAEAMNCDFVYCFVPKQGLQKTLEAQAFKVADEIVKSSEHSMSLELQATSKSAQKALSEEIAQELLRNEDRRIWSRKK</sequence>
<dbReference type="EMBL" id="CP020946">
    <property type="protein sequence ID" value="ASD63959.1"/>
    <property type="molecule type" value="Genomic_DNA"/>
</dbReference>